<sequence length="117" mass="13543">MSTDKKVVFDIVMVTYNRMSYLKKNLDEIDHLAYAVHDVIIVNNGSTDGTRRFLDNYDGKLNIKPINLLQNKGGSRGFYEGLKYVGQHLAVENHWIIIMDDDAFMDSEFTEKLRCNH</sequence>
<evidence type="ECO:0000259" key="1">
    <source>
        <dbReference type="Pfam" id="PF00535"/>
    </source>
</evidence>
<name>A0ABR4XQ27_9LACO</name>
<dbReference type="Proteomes" id="UP000030023">
    <property type="component" value="Unassembled WGS sequence"/>
</dbReference>
<dbReference type="Gene3D" id="3.90.550.10">
    <property type="entry name" value="Spore Coat Polysaccharide Biosynthesis Protein SpsA, Chain A"/>
    <property type="match status" value="1"/>
</dbReference>
<dbReference type="SUPFAM" id="SSF53448">
    <property type="entry name" value="Nucleotide-diphospho-sugar transferases"/>
    <property type="match status" value="1"/>
</dbReference>
<evidence type="ECO:0000313" key="2">
    <source>
        <dbReference type="EMBL" id="KGO31571.1"/>
    </source>
</evidence>
<dbReference type="InterPro" id="IPR001173">
    <property type="entry name" value="Glyco_trans_2-like"/>
</dbReference>
<organism evidence="2 3">
    <name type="scientific">Oenococcus alcoholitolerans</name>
    <dbReference type="NCBI Taxonomy" id="931074"/>
    <lineage>
        <taxon>Bacteria</taxon>
        <taxon>Bacillati</taxon>
        <taxon>Bacillota</taxon>
        <taxon>Bacilli</taxon>
        <taxon>Lactobacillales</taxon>
        <taxon>Lactobacillaceae</taxon>
        <taxon>Oenococcus</taxon>
    </lineage>
</organism>
<keyword evidence="3" id="KW-1185">Reference proteome</keyword>
<feature type="domain" description="Glycosyltransferase 2-like" evidence="1">
    <location>
        <begin position="11"/>
        <end position="113"/>
    </location>
</feature>
<accession>A0ABR4XQ27</accession>
<comment type="caution">
    <text evidence="2">The sequence shown here is derived from an EMBL/GenBank/DDBJ whole genome shotgun (WGS) entry which is preliminary data.</text>
</comment>
<evidence type="ECO:0000313" key="3">
    <source>
        <dbReference type="Proteomes" id="UP000030023"/>
    </source>
</evidence>
<dbReference type="EMBL" id="AXCV01000300">
    <property type="protein sequence ID" value="KGO31571.1"/>
    <property type="molecule type" value="Genomic_DNA"/>
</dbReference>
<dbReference type="InterPro" id="IPR029044">
    <property type="entry name" value="Nucleotide-diphossugar_trans"/>
</dbReference>
<dbReference type="Pfam" id="PF00535">
    <property type="entry name" value="Glycos_transf_2"/>
    <property type="match status" value="1"/>
</dbReference>
<proteinExistence type="predicted"/>
<protein>
    <recommendedName>
        <fullName evidence="1">Glycosyltransferase 2-like domain-containing protein</fullName>
    </recommendedName>
</protein>
<gene>
    <name evidence="2" type="ORF">Q757_06425</name>
</gene>
<reference evidence="2 3" key="1">
    <citation type="journal article" date="2014" name="Antonie Van Leeuwenhoek">
        <title>Oenococcus alcoholitolerans sp. nov., a lactic acid bacteria isolated from cachaca and ethanol fermentation processes.</title>
        <authorList>
            <person name="Badotti F."/>
            <person name="Moreira A.P."/>
            <person name="Tonon L.A."/>
            <person name="de Lucena B.T."/>
            <person name="Gomes Fde C."/>
            <person name="Kruger R."/>
            <person name="Thompson C.C."/>
            <person name="de Morais M.A.Jr."/>
            <person name="Rosa C.A."/>
            <person name="Thompson F.L."/>
        </authorList>
    </citation>
    <scope>NUCLEOTIDE SEQUENCE [LARGE SCALE GENOMIC DNA]</scope>
    <source>
        <strain evidence="2 3">UFRJ-M7.2.18</strain>
    </source>
</reference>